<dbReference type="SMART" id="SM00487">
    <property type="entry name" value="DEXDc"/>
    <property type="match status" value="1"/>
</dbReference>
<dbReference type="EMBL" id="LN483157">
    <property type="protein sequence ID" value="CED84159.1"/>
    <property type="molecule type" value="Genomic_DNA"/>
</dbReference>
<dbReference type="Pfam" id="PF00271">
    <property type="entry name" value="Helicase_C"/>
    <property type="match status" value="1"/>
</dbReference>
<organism evidence="9">
    <name type="scientific">Phaffia rhodozyma</name>
    <name type="common">Yeast</name>
    <name type="synonym">Xanthophyllomyces dendrorhous</name>
    <dbReference type="NCBI Taxonomy" id="264483"/>
    <lineage>
        <taxon>Eukaryota</taxon>
        <taxon>Fungi</taxon>
        <taxon>Dikarya</taxon>
        <taxon>Basidiomycota</taxon>
        <taxon>Agaricomycotina</taxon>
        <taxon>Tremellomycetes</taxon>
        <taxon>Cystofilobasidiales</taxon>
        <taxon>Mrakiaceae</taxon>
        <taxon>Phaffia</taxon>
    </lineage>
</organism>
<accession>A0A0F7STY9</accession>
<dbReference type="SUPFAM" id="SSF52540">
    <property type="entry name" value="P-loop containing nucleoside triphosphate hydrolases"/>
    <property type="match status" value="2"/>
</dbReference>
<keyword evidence="5" id="KW-0067">ATP-binding</keyword>
<evidence type="ECO:0000256" key="1">
    <source>
        <dbReference type="ARBA" id="ARBA00012552"/>
    </source>
</evidence>
<dbReference type="InterPro" id="IPR011545">
    <property type="entry name" value="DEAD/DEAH_box_helicase_dom"/>
</dbReference>
<name>A0A0F7STY9_PHARH</name>
<dbReference type="InterPro" id="IPR014001">
    <property type="entry name" value="Helicase_ATP-bd"/>
</dbReference>
<dbReference type="InterPro" id="IPR001650">
    <property type="entry name" value="Helicase_C-like"/>
</dbReference>
<feature type="domain" description="Helicase C-terminal" evidence="8">
    <location>
        <begin position="901"/>
        <end position="1056"/>
    </location>
</feature>
<feature type="compositionally biased region" description="Low complexity" evidence="6">
    <location>
        <begin position="54"/>
        <end position="94"/>
    </location>
</feature>
<evidence type="ECO:0000259" key="8">
    <source>
        <dbReference type="PROSITE" id="PS51194"/>
    </source>
</evidence>
<feature type="region of interest" description="Disordered" evidence="6">
    <location>
        <begin position="1"/>
        <end position="112"/>
    </location>
</feature>
<evidence type="ECO:0000259" key="7">
    <source>
        <dbReference type="PROSITE" id="PS51192"/>
    </source>
</evidence>
<keyword evidence="4" id="KW-0347">Helicase</keyword>
<keyword evidence="3 9" id="KW-0378">Hydrolase</keyword>
<dbReference type="InterPro" id="IPR027417">
    <property type="entry name" value="P-loop_NTPase"/>
</dbReference>
<protein>
    <recommendedName>
        <fullName evidence="1">RNA helicase</fullName>
        <ecNumber evidence="1">3.6.4.13</ecNumber>
    </recommendedName>
</protein>
<dbReference type="GO" id="GO:0016787">
    <property type="term" value="F:hydrolase activity"/>
    <property type="evidence" value="ECO:0007669"/>
    <property type="project" value="UniProtKB-KW"/>
</dbReference>
<dbReference type="Pfam" id="PF00270">
    <property type="entry name" value="DEAD"/>
    <property type="match status" value="1"/>
</dbReference>
<feature type="region of interest" description="Disordered" evidence="6">
    <location>
        <begin position="438"/>
        <end position="527"/>
    </location>
</feature>
<feature type="compositionally biased region" description="Polar residues" evidence="6">
    <location>
        <begin position="362"/>
        <end position="389"/>
    </location>
</feature>
<dbReference type="AlphaFoldDB" id="A0A0F7STY9"/>
<evidence type="ECO:0000256" key="4">
    <source>
        <dbReference type="ARBA" id="ARBA00022806"/>
    </source>
</evidence>
<feature type="compositionally biased region" description="Pro residues" evidence="6">
    <location>
        <begin position="1"/>
        <end position="14"/>
    </location>
</feature>
<feature type="compositionally biased region" description="Low complexity" evidence="6">
    <location>
        <begin position="238"/>
        <end position="262"/>
    </location>
</feature>
<dbReference type="PROSITE" id="PS51194">
    <property type="entry name" value="HELICASE_CTER"/>
    <property type="match status" value="1"/>
</dbReference>
<feature type="region of interest" description="Disordered" evidence="6">
    <location>
        <begin position="238"/>
        <end position="295"/>
    </location>
</feature>
<sequence length="1056" mass="108705">MPRLPPSQLPPPSPLRTHVSYTSTSSDSFNATTPNISTPEPSSPRTEWKPSHKATLSASSTSSNTSSSNPSANGGLGATSSGARGTGAASRPSSPGGTGLNGQAGTTPGIAKEINNKTPAASVVIPCSGRATPGIGGIAYGAVWGANGNGQNDVWGVSGGSRVGGWEGIIGEGGALPLPSPGVGLGVQQDIHVDNELDKLLRDSPLIKNLTQRITQTEASVLSLSGQLVNLNTSLTSLLPNRPTSSNSSTSQSYSVHSNSVQANASRSPVPPGLSLPSNSGTADINGNNNSVRDRQTEMSPDAIRLLASQVMTLSTSVSQLQALVALQQQTSKGTTVTPQMDLPSPMPNQYRREQVPFNLTLPDSKTVTPTGGPTPALTSGVSSPSAHHTPSPFFVAPGMTGGTAAPLSPAFPLPSPGGGPGTPAGMSLAAATQWINAPGSRPGSALSGRPDMARSFSSPYTGTSGGVGTNTGDKPPTPGATGLRRPVINLSRVDSYETSNESGWPAPPPGPVTPGGSNMGPGTAHNVTKWDQVGLVPELLRAVLKYGIGPPNKVQQRALPFLLRGADIIAQAPPTQERIIAYVVPGINACLSHPVSGPYKGPQVVIITTTVDQATQAYKLVRDLATPLGLRSSLCVGSSSANNSNGGWIDEQRMLAPSIVVGTPAKISELFTSSRALSGELVRFLVIDEVDQLIARNLYEFVIEVVKKLPLPRSRGLAGAVPGGGALMSPSILSPYDTGASSPFNPASSTQFPGTSRRFPGNNPAGAIGSVHMPGPVEGVNNNGVERQTCLFSNTVPQDVLNFSNAIQVREPVRVLVRRDGGGGGGGGGGGQGASSITSANIDLATSSVGGAAAGGLKHLYLYLAFTTHGPSRASAETGAIGSGRATGTGSEANQAKEWKLDALADLLDDETILPAIVFVGSEAAMDSVVYKLSNRGVEALFLHPDMGTQARSALLTKFRNPSTNGRSKVLVIFDLTVKASDVGVVRLVINYDLPRSVEGYAQRVSPAQTISHSRPGVVVNLIQANGGDVEMLRSIECAYKFKCSEVPVNLREVF</sequence>
<feature type="region of interest" description="Disordered" evidence="6">
    <location>
        <begin position="362"/>
        <end position="398"/>
    </location>
</feature>
<evidence type="ECO:0000256" key="3">
    <source>
        <dbReference type="ARBA" id="ARBA00022801"/>
    </source>
</evidence>
<keyword evidence="2" id="KW-0547">Nucleotide-binding</keyword>
<feature type="domain" description="Helicase ATP-binding" evidence="7">
    <location>
        <begin position="560"/>
        <end position="815"/>
    </location>
</feature>
<evidence type="ECO:0000313" key="9">
    <source>
        <dbReference type="EMBL" id="CED84159.1"/>
    </source>
</evidence>
<dbReference type="GO" id="GO:0003724">
    <property type="term" value="F:RNA helicase activity"/>
    <property type="evidence" value="ECO:0007669"/>
    <property type="project" value="UniProtKB-EC"/>
</dbReference>
<reference evidence="9" key="1">
    <citation type="submission" date="2014-08" db="EMBL/GenBank/DDBJ databases">
        <authorList>
            <person name="Sharma Rahul"/>
            <person name="Thines Marco"/>
        </authorList>
    </citation>
    <scope>NUCLEOTIDE SEQUENCE</scope>
</reference>
<dbReference type="PANTHER" id="PTHR47958">
    <property type="entry name" value="ATP-DEPENDENT RNA HELICASE DBP3"/>
    <property type="match status" value="1"/>
</dbReference>
<dbReference type="GO" id="GO:0003676">
    <property type="term" value="F:nucleic acid binding"/>
    <property type="evidence" value="ECO:0007669"/>
    <property type="project" value="InterPro"/>
</dbReference>
<dbReference type="EC" id="3.6.4.13" evidence="1"/>
<proteinExistence type="predicted"/>
<feature type="compositionally biased region" description="Polar residues" evidence="6">
    <location>
        <begin position="276"/>
        <end position="291"/>
    </location>
</feature>
<evidence type="ECO:0000256" key="2">
    <source>
        <dbReference type="ARBA" id="ARBA00022741"/>
    </source>
</evidence>
<dbReference type="GO" id="GO:0005524">
    <property type="term" value="F:ATP binding"/>
    <property type="evidence" value="ECO:0007669"/>
    <property type="project" value="UniProtKB-KW"/>
</dbReference>
<evidence type="ECO:0000256" key="6">
    <source>
        <dbReference type="SAM" id="MobiDB-lite"/>
    </source>
</evidence>
<evidence type="ECO:0000256" key="5">
    <source>
        <dbReference type="ARBA" id="ARBA00022840"/>
    </source>
</evidence>
<dbReference type="PROSITE" id="PS51192">
    <property type="entry name" value="HELICASE_ATP_BIND_1"/>
    <property type="match status" value="1"/>
</dbReference>
<dbReference type="Gene3D" id="3.40.50.300">
    <property type="entry name" value="P-loop containing nucleotide triphosphate hydrolases"/>
    <property type="match status" value="2"/>
</dbReference>
<feature type="compositionally biased region" description="Polar residues" evidence="6">
    <location>
        <begin position="19"/>
        <end position="45"/>
    </location>
</feature>